<sequence length="623" mass="69954">MDRRSKTSSPTPVARPAVKNILRNVECHVRLMSHLENTSTSSSYTSVRIKNTQMDTWSDAFTVTRVHRGTSTDIFFRDVIAPCVANCMAGQSYLFLVSGPPESGRSQTLYGSPHQSAKGIIELAAEELLQYAAGKSRDGTHDPGKSCATVTHSAFTMRGTHMVETRDGSPVPIVEFPPPLAATPLPHMQLLDSAQGAVLIPERKTSDTSCVVQFQVYSPVDSLGRRSMATLTFVDVAAFRQPNCTEIRHLVETVRRVVGVSEAGDPCFKQTKLTTLLESALVGYVTLVSITTISGRADLYGSACEALRFAETLSRIHQVLMLVHINTPKWFIDAAEKVDALRLTREQLLSDQRARGVHDYYLAVCKWLSQHVGDVDGSFDKLLEEVERIRRDLACEVEERTKELQARIHQAQEQCTVQLERTRAAHAATEAQLDRVKRLDETMAALNQQLTQRDLFNDHRISEMRIEISTLESETSMHRQELARLEKEERLYQNKYKEVVGVLDKYADDLANAQMHYVFATEMNTIGEKKRRLEADLALASHVAHQETDTIRADRERRSKLARLTVMQQKVDALRERVQTNSGSFNTCDGTGSRCRSDSRDSSTSGSFIRKQRRHVDSHHPTT</sequence>
<dbReference type="InterPro" id="IPR036961">
    <property type="entry name" value="Kinesin_motor_dom_sf"/>
</dbReference>
<organism evidence="9">
    <name type="scientific">Trypanosoma vivax (strain Y486)</name>
    <dbReference type="NCBI Taxonomy" id="1055687"/>
    <lineage>
        <taxon>Eukaryota</taxon>
        <taxon>Discoba</taxon>
        <taxon>Euglenozoa</taxon>
        <taxon>Kinetoplastea</taxon>
        <taxon>Metakinetoplastina</taxon>
        <taxon>Trypanosomatida</taxon>
        <taxon>Trypanosomatidae</taxon>
        <taxon>Trypanosoma</taxon>
        <taxon>Duttonella</taxon>
    </lineage>
</organism>
<keyword evidence="2" id="KW-0963">Cytoplasm</keyword>
<dbReference type="PANTHER" id="PTHR47969:SF15">
    <property type="entry name" value="CHROMOSOME-ASSOCIATED KINESIN KIF4A-RELATED"/>
    <property type="match status" value="1"/>
</dbReference>
<dbReference type="GO" id="GO:0007018">
    <property type="term" value="P:microtubule-based movement"/>
    <property type="evidence" value="ECO:0007669"/>
    <property type="project" value="InterPro"/>
</dbReference>
<keyword evidence="3" id="KW-0547">Nucleotide-binding</keyword>
<dbReference type="GO" id="GO:0008017">
    <property type="term" value="F:microtubule binding"/>
    <property type="evidence" value="ECO:0007669"/>
    <property type="project" value="InterPro"/>
</dbReference>
<gene>
    <name evidence="9" type="ORF">TVY486_0705120</name>
</gene>
<dbReference type="GO" id="GO:0007052">
    <property type="term" value="P:mitotic spindle organization"/>
    <property type="evidence" value="ECO:0007669"/>
    <property type="project" value="TreeGrafter"/>
</dbReference>
<dbReference type="InterPro" id="IPR027640">
    <property type="entry name" value="Kinesin-like_fam"/>
</dbReference>
<keyword evidence="4" id="KW-0067">ATP-binding</keyword>
<dbReference type="EMBL" id="HE573023">
    <property type="protein sequence ID" value="CCC49185.1"/>
    <property type="molecule type" value="Genomic_DNA"/>
</dbReference>
<dbReference type="GO" id="GO:0005875">
    <property type="term" value="C:microtubule associated complex"/>
    <property type="evidence" value="ECO:0007669"/>
    <property type="project" value="TreeGrafter"/>
</dbReference>
<dbReference type="GO" id="GO:0003777">
    <property type="term" value="F:microtubule motor activity"/>
    <property type="evidence" value="ECO:0007669"/>
    <property type="project" value="InterPro"/>
</dbReference>
<feature type="domain" description="Kinesin motor" evidence="8">
    <location>
        <begin position="22"/>
        <end position="327"/>
    </location>
</feature>
<evidence type="ECO:0000313" key="9">
    <source>
        <dbReference type="EMBL" id="CCC49185.1"/>
    </source>
</evidence>
<dbReference type="OMA" id="HINTPKW"/>
<feature type="region of interest" description="Disordered" evidence="7">
    <location>
        <begin position="581"/>
        <end position="623"/>
    </location>
</feature>
<dbReference type="SUPFAM" id="SSF52540">
    <property type="entry name" value="P-loop containing nucleoside triphosphate hydrolases"/>
    <property type="match status" value="1"/>
</dbReference>
<dbReference type="InterPro" id="IPR027417">
    <property type="entry name" value="P-loop_NTPase"/>
</dbReference>
<evidence type="ECO:0000256" key="4">
    <source>
        <dbReference type="ARBA" id="ARBA00022840"/>
    </source>
</evidence>
<reference evidence="9" key="1">
    <citation type="journal article" date="2012" name="Proc. Natl. Acad. Sci. U.S.A.">
        <title>Antigenic diversity is generated by distinct evolutionary mechanisms in African trypanosome species.</title>
        <authorList>
            <person name="Jackson A.P."/>
            <person name="Berry A."/>
            <person name="Aslett M."/>
            <person name="Allison H.C."/>
            <person name="Burton P."/>
            <person name="Vavrova-Anderson J."/>
            <person name="Brown R."/>
            <person name="Browne H."/>
            <person name="Corton N."/>
            <person name="Hauser H."/>
            <person name="Gamble J."/>
            <person name="Gilderthorp R."/>
            <person name="Marcello L."/>
            <person name="McQuillan J."/>
            <person name="Otto T.D."/>
            <person name="Quail M.A."/>
            <person name="Sanders M.J."/>
            <person name="van Tonder A."/>
            <person name="Ginger M.L."/>
            <person name="Field M.C."/>
            <person name="Barry J.D."/>
            <person name="Hertz-Fowler C."/>
            <person name="Berriman M."/>
        </authorList>
    </citation>
    <scope>NUCLEOTIDE SEQUENCE</scope>
    <source>
        <strain evidence="9">Y486</strain>
    </source>
</reference>
<comment type="subcellular location">
    <subcellularLocation>
        <location evidence="1">Cytoplasm</location>
    </subcellularLocation>
</comment>
<evidence type="ECO:0000256" key="3">
    <source>
        <dbReference type="ARBA" id="ARBA00022741"/>
    </source>
</evidence>
<evidence type="ECO:0000256" key="5">
    <source>
        <dbReference type="ARBA" id="ARBA00023054"/>
    </source>
</evidence>
<evidence type="ECO:0000256" key="6">
    <source>
        <dbReference type="SAM" id="Coils"/>
    </source>
</evidence>
<accession>G0TYY2</accession>
<dbReference type="InterPro" id="IPR001752">
    <property type="entry name" value="Kinesin_motor_dom"/>
</dbReference>
<evidence type="ECO:0000256" key="1">
    <source>
        <dbReference type="ARBA" id="ARBA00004496"/>
    </source>
</evidence>
<name>G0TYY2_TRYVY</name>
<evidence type="ECO:0000256" key="2">
    <source>
        <dbReference type="ARBA" id="ARBA00022490"/>
    </source>
</evidence>
<evidence type="ECO:0000256" key="7">
    <source>
        <dbReference type="SAM" id="MobiDB-lite"/>
    </source>
</evidence>
<evidence type="ECO:0000259" key="8">
    <source>
        <dbReference type="SMART" id="SM00129"/>
    </source>
</evidence>
<dbReference type="VEuPathDB" id="TriTrypDB:TvY486_0705120"/>
<dbReference type="GO" id="GO:0051231">
    <property type="term" value="P:spindle elongation"/>
    <property type="evidence" value="ECO:0007669"/>
    <property type="project" value="TreeGrafter"/>
</dbReference>
<dbReference type="PANTHER" id="PTHR47969">
    <property type="entry name" value="CHROMOSOME-ASSOCIATED KINESIN KIF4A-RELATED"/>
    <property type="match status" value="1"/>
</dbReference>
<dbReference type="Gene3D" id="3.40.850.10">
    <property type="entry name" value="Kinesin motor domain"/>
    <property type="match status" value="1"/>
</dbReference>
<keyword evidence="5 6" id="KW-0175">Coiled coil</keyword>
<protein>
    <recommendedName>
        <fullName evidence="8">Kinesin motor domain-containing protein</fullName>
    </recommendedName>
</protein>
<dbReference type="GO" id="GO:0005737">
    <property type="term" value="C:cytoplasm"/>
    <property type="evidence" value="ECO:0007669"/>
    <property type="project" value="UniProtKB-SubCell"/>
</dbReference>
<dbReference type="SMART" id="SM00129">
    <property type="entry name" value="KISc"/>
    <property type="match status" value="1"/>
</dbReference>
<proteinExistence type="predicted"/>
<feature type="coiled-coil region" evidence="6">
    <location>
        <begin position="379"/>
        <end position="488"/>
    </location>
</feature>
<dbReference type="AlphaFoldDB" id="G0TYY2"/>
<dbReference type="GO" id="GO:0005524">
    <property type="term" value="F:ATP binding"/>
    <property type="evidence" value="ECO:0007669"/>
    <property type="project" value="UniProtKB-KW"/>
</dbReference>